<proteinExistence type="predicted"/>
<accession>A0ABS6JIP4</accession>
<evidence type="ECO:0000313" key="2">
    <source>
        <dbReference type="EMBL" id="MBU9713551.1"/>
    </source>
</evidence>
<dbReference type="Proteomes" id="UP000784880">
    <property type="component" value="Unassembled WGS sequence"/>
</dbReference>
<comment type="caution">
    <text evidence="2">The sequence shown here is derived from an EMBL/GenBank/DDBJ whole genome shotgun (WGS) entry which is preliminary data.</text>
</comment>
<feature type="region of interest" description="Disordered" evidence="1">
    <location>
        <begin position="1"/>
        <end position="50"/>
    </location>
</feature>
<sequence>MKEPEVGENEPGSVEPGSKSPGSNREHGREWRSLKVGQMNQVPLNQDQNP</sequence>
<gene>
    <name evidence="2" type="ORF">KS419_17620</name>
</gene>
<dbReference type="RefSeq" id="WP_217067703.1">
    <property type="nucleotide sequence ID" value="NZ_JAHQCS010000143.1"/>
</dbReference>
<organism evidence="2 3">
    <name type="scientific">Evansella tamaricis</name>
    <dbReference type="NCBI Taxonomy" id="2069301"/>
    <lineage>
        <taxon>Bacteria</taxon>
        <taxon>Bacillati</taxon>
        <taxon>Bacillota</taxon>
        <taxon>Bacilli</taxon>
        <taxon>Bacillales</taxon>
        <taxon>Bacillaceae</taxon>
        <taxon>Evansella</taxon>
    </lineage>
</organism>
<evidence type="ECO:0000256" key="1">
    <source>
        <dbReference type="SAM" id="MobiDB-lite"/>
    </source>
</evidence>
<name>A0ABS6JIP4_9BACI</name>
<keyword evidence="3" id="KW-1185">Reference proteome</keyword>
<reference evidence="2 3" key="1">
    <citation type="submission" date="2021-06" db="EMBL/GenBank/DDBJ databases">
        <title>Bacillus sp. RD4P76, an endophyte from a halophyte.</title>
        <authorList>
            <person name="Sun J.-Q."/>
        </authorList>
    </citation>
    <scope>NUCLEOTIDE SEQUENCE [LARGE SCALE GENOMIC DNA]</scope>
    <source>
        <strain evidence="2 3">CGMCC 1.15917</strain>
    </source>
</reference>
<feature type="compositionally biased region" description="Polar residues" evidence="1">
    <location>
        <begin position="38"/>
        <end position="50"/>
    </location>
</feature>
<feature type="compositionally biased region" description="Basic and acidic residues" evidence="1">
    <location>
        <begin position="24"/>
        <end position="33"/>
    </location>
</feature>
<protein>
    <submittedName>
        <fullName evidence="2">Uncharacterized protein</fullName>
    </submittedName>
</protein>
<dbReference type="EMBL" id="JAHQCS010000143">
    <property type="protein sequence ID" value="MBU9713551.1"/>
    <property type="molecule type" value="Genomic_DNA"/>
</dbReference>
<evidence type="ECO:0000313" key="3">
    <source>
        <dbReference type="Proteomes" id="UP000784880"/>
    </source>
</evidence>